<accession>A0A7E6CTH6</accession>
<organism evidence="2 3">
    <name type="scientific">Phyllostomus discolor</name>
    <name type="common">pale spear-nosed bat</name>
    <dbReference type="NCBI Taxonomy" id="89673"/>
    <lineage>
        <taxon>Eukaryota</taxon>
        <taxon>Metazoa</taxon>
        <taxon>Chordata</taxon>
        <taxon>Craniata</taxon>
        <taxon>Vertebrata</taxon>
        <taxon>Euteleostomi</taxon>
        <taxon>Mammalia</taxon>
        <taxon>Eutheria</taxon>
        <taxon>Laurasiatheria</taxon>
        <taxon>Chiroptera</taxon>
        <taxon>Yangochiroptera</taxon>
        <taxon>Phyllostomidae</taxon>
        <taxon>Phyllostominae</taxon>
        <taxon>Phyllostomus</taxon>
    </lineage>
</organism>
<name>A0A7E6CTH6_9CHIR</name>
<protein>
    <submittedName>
        <fullName evidence="3">Uncharacterized protein LOC118497995</fullName>
    </submittedName>
</protein>
<dbReference type="InParanoid" id="A0A7E6CTH6"/>
<feature type="region of interest" description="Disordered" evidence="1">
    <location>
        <begin position="19"/>
        <end position="97"/>
    </location>
</feature>
<feature type="compositionally biased region" description="Low complexity" evidence="1">
    <location>
        <begin position="46"/>
        <end position="72"/>
    </location>
</feature>
<evidence type="ECO:0000256" key="1">
    <source>
        <dbReference type="SAM" id="MobiDB-lite"/>
    </source>
</evidence>
<feature type="compositionally biased region" description="Pro residues" evidence="1">
    <location>
        <begin position="73"/>
        <end position="92"/>
    </location>
</feature>
<dbReference type="Proteomes" id="UP000504628">
    <property type="component" value="Chromosome 13"/>
</dbReference>
<dbReference type="KEGG" id="pdic:118497995"/>
<sequence length="281" mass="30205">MLPMFKVHLKHTLFLGARNQGRGAGSVGPAATSHEAQEALDQGESTPAHRGARAAPAPTPRRTGPGPTAGPQRAPPRPPPAPPPLAPGPRSGPPLSGFRFRFLVDIVEENESGRDQGWRSCRRARGAESDVGGGTGAWGLGPRARVRRADGDGSTPWTALNARETRKWTPSAPTSKCQSPAVGARVFGLLEESSGPETAKSPAKWNWPFKIWRIHKGHVMQQNDQGVYLLTRRMFAYIAKCKTRKRTLEKASKTCAENSFGLSLEGGNPDQPLNLFGNSGK</sequence>
<reference evidence="3" key="1">
    <citation type="submission" date="2025-08" db="UniProtKB">
        <authorList>
            <consortium name="RefSeq"/>
        </authorList>
    </citation>
    <scope>IDENTIFICATION</scope>
    <source>
        <tissue evidence="3">Muscle</tissue>
    </source>
</reference>
<dbReference type="GeneID" id="118497995"/>
<evidence type="ECO:0000313" key="2">
    <source>
        <dbReference type="Proteomes" id="UP000504628"/>
    </source>
</evidence>
<gene>
    <name evidence="3" type="primary">LOC118497995</name>
</gene>
<dbReference type="RefSeq" id="XP_035870358.1">
    <property type="nucleotide sequence ID" value="XM_036014465.1"/>
</dbReference>
<evidence type="ECO:0000313" key="3">
    <source>
        <dbReference type="RefSeq" id="XP_035870358.1"/>
    </source>
</evidence>
<dbReference type="AlphaFoldDB" id="A0A7E6CTH6"/>
<feature type="region of interest" description="Disordered" evidence="1">
    <location>
        <begin position="112"/>
        <end position="158"/>
    </location>
</feature>
<keyword evidence="2" id="KW-1185">Reference proteome</keyword>
<proteinExistence type="predicted"/>